<keyword evidence="6 7" id="KW-0998">Cell outer membrane</keyword>
<dbReference type="GO" id="GO:0009279">
    <property type="term" value="C:cell outer membrane"/>
    <property type="evidence" value="ECO:0007669"/>
    <property type="project" value="UniProtKB-SubCell"/>
</dbReference>
<accession>A0A2M9BQB4</accession>
<comment type="similarity">
    <text evidence="7">Belongs to the TonB-dependent receptor family.</text>
</comment>
<reference evidence="12 13" key="1">
    <citation type="submission" date="2017-11" db="EMBL/GenBank/DDBJ databases">
        <title>Genomic Encyclopedia of Archaeal and Bacterial Type Strains, Phase II (KMG-II): From Individual Species to Whole Genera.</title>
        <authorList>
            <person name="Goeker M."/>
        </authorList>
    </citation>
    <scope>NUCLEOTIDE SEQUENCE [LARGE SCALE GENOMIC DNA]</scope>
    <source>
        <strain evidence="12 13">DSM 11115</strain>
    </source>
</reference>
<dbReference type="RefSeq" id="WP_100336987.1">
    <property type="nucleotide sequence ID" value="NZ_PGFA01000001.1"/>
</dbReference>
<evidence type="ECO:0000256" key="1">
    <source>
        <dbReference type="ARBA" id="ARBA00004571"/>
    </source>
</evidence>
<sequence length="872" mass="93622">MKKIFLVLVLTTAGRLAWAQMPQGERPAGATRPAGARPAGAPGQAPQGAPMAAPAPVGTGRVTGTVTDAASKEPVSYATVVLLNPATGKAVDGTSADDKGKFSIPRVPAGTYTVQISFIGYKNLEQPGVVITEAGNTVALGNLTLESSVQKLAEVVVEGQRSLVEEKVDRTVYNAEKDETTRGGDATDVLKRVPMLSVDLDGNVSLRGSSNIKVLINNRPSTISASSIADALKQIPADQIKSVEVITSPSAKYDAEGSGGIINIVTKQNNLQGFTLDLRSSAGLRGSDLGLNATYRVGKMGFSLGGGGRAMYNTPGSFTNEQTTYSLLGSDLSTRSLRSRTLQTADTRTNNLFGRYSLGWDYDINKYNFLSASVQLGLRNGTNYQDGLATTTEFFDGTTPATSSLRDVKVLDNSNTLDATLNYTHTFETPQREFSLLTQYSRNTRNNDFTNYILTGEGAGSTRGNQNDSYNEEVTVQADYQTPVGKNQLVELGGKDIMRRVNSDYTTLLNGQPTAGLNLSNVFTYRQNVAAGYASYTVGFLKNYTLKAGARYEYTTIDADFRTDNAPSIPSYGVLVPSLNLSRKLTNGNTIKAAYNRRIQRPSLQFLNPNTQSANPLNITVGNPTLQPEYTNNYELSYNTFLKQTSLNFSTFVRNTTGSIQPVRTPLEGGAIQTSYANIGTENAYGGSLFANVNLNNKLTLGGGADVYYATLDNNVADPRYAASNQGWVASGRLMGGYNFTKGWGLQAFSFYRGRQVQLQGYQGGFGVYSLSVKKDFNEKKGTIGFGADNFFTTSNKVRSEISSATLDQNSLNVFHRTGLRVNLSYRIGKMSMAPNRRKKSVSNDDLKDGGNSDGGNGAGATPTQGPSGGRP</sequence>
<keyword evidence="4 7" id="KW-0812">Transmembrane</keyword>
<protein>
    <submittedName>
        <fullName evidence="12">Outer membrane receptor protein involved in Fe transport</fullName>
    </submittedName>
</protein>
<evidence type="ECO:0000256" key="9">
    <source>
        <dbReference type="SAM" id="SignalP"/>
    </source>
</evidence>
<dbReference type="PANTHER" id="PTHR40980">
    <property type="entry name" value="PLUG DOMAIN-CONTAINING PROTEIN"/>
    <property type="match status" value="1"/>
</dbReference>
<evidence type="ECO:0000256" key="5">
    <source>
        <dbReference type="ARBA" id="ARBA00023136"/>
    </source>
</evidence>
<evidence type="ECO:0000259" key="10">
    <source>
        <dbReference type="Pfam" id="PF07715"/>
    </source>
</evidence>
<dbReference type="Pfam" id="PF13620">
    <property type="entry name" value="CarboxypepD_reg"/>
    <property type="match status" value="1"/>
</dbReference>
<dbReference type="PROSITE" id="PS52016">
    <property type="entry name" value="TONB_DEPENDENT_REC_3"/>
    <property type="match status" value="1"/>
</dbReference>
<evidence type="ECO:0000256" key="2">
    <source>
        <dbReference type="ARBA" id="ARBA00022448"/>
    </source>
</evidence>
<dbReference type="OrthoDB" id="905812at2"/>
<feature type="compositionally biased region" description="Basic and acidic residues" evidence="8">
    <location>
        <begin position="842"/>
        <end position="851"/>
    </location>
</feature>
<feature type="chain" id="PRO_5014954953" evidence="9">
    <location>
        <begin position="20"/>
        <end position="872"/>
    </location>
</feature>
<feature type="domain" description="TonB-dependent receptor plug" evidence="10">
    <location>
        <begin position="168"/>
        <end position="261"/>
    </location>
</feature>
<keyword evidence="9" id="KW-0732">Signal</keyword>
<keyword evidence="12" id="KW-0675">Receptor</keyword>
<evidence type="ECO:0000256" key="6">
    <source>
        <dbReference type="ARBA" id="ARBA00023237"/>
    </source>
</evidence>
<feature type="signal peptide" evidence="9">
    <location>
        <begin position="1"/>
        <end position="19"/>
    </location>
</feature>
<dbReference type="InterPro" id="IPR036942">
    <property type="entry name" value="Beta-barrel_TonB_sf"/>
</dbReference>
<organism evidence="12 13">
    <name type="scientific">Hymenobacter chitinivorans DSM 11115</name>
    <dbReference type="NCBI Taxonomy" id="1121954"/>
    <lineage>
        <taxon>Bacteria</taxon>
        <taxon>Pseudomonadati</taxon>
        <taxon>Bacteroidota</taxon>
        <taxon>Cytophagia</taxon>
        <taxon>Cytophagales</taxon>
        <taxon>Hymenobacteraceae</taxon>
        <taxon>Hymenobacter</taxon>
    </lineage>
</organism>
<dbReference type="Gene3D" id="2.60.40.1120">
    <property type="entry name" value="Carboxypeptidase-like, regulatory domain"/>
    <property type="match status" value="1"/>
</dbReference>
<comment type="caution">
    <text evidence="12">The sequence shown here is derived from an EMBL/GenBank/DDBJ whole genome shotgun (WGS) entry which is preliminary data.</text>
</comment>
<proteinExistence type="inferred from homology"/>
<keyword evidence="2 7" id="KW-0813">Transport</keyword>
<keyword evidence="13" id="KW-1185">Reference proteome</keyword>
<evidence type="ECO:0000256" key="4">
    <source>
        <dbReference type="ARBA" id="ARBA00022692"/>
    </source>
</evidence>
<dbReference type="Gene3D" id="2.170.130.10">
    <property type="entry name" value="TonB-dependent receptor, plug domain"/>
    <property type="match status" value="1"/>
</dbReference>
<comment type="subcellular location">
    <subcellularLocation>
        <location evidence="1 7">Cell outer membrane</location>
        <topology evidence="1 7">Multi-pass membrane protein</topology>
    </subcellularLocation>
</comment>
<dbReference type="SUPFAM" id="SSF49464">
    <property type="entry name" value="Carboxypeptidase regulatory domain-like"/>
    <property type="match status" value="1"/>
</dbReference>
<evidence type="ECO:0000313" key="13">
    <source>
        <dbReference type="Proteomes" id="UP000228535"/>
    </source>
</evidence>
<evidence type="ECO:0000256" key="7">
    <source>
        <dbReference type="PROSITE-ProRule" id="PRU01360"/>
    </source>
</evidence>
<feature type="region of interest" description="Disordered" evidence="8">
    <location>
        <begin position="833"/>
        <end position="872"/>
    </location>
</feature>
<dbReference type="AlphaFoldDB" id="A0A2M9BQB4"/>
<dbReference type="InterPro" id="IPR012910">
    <property type="entry name" value="Plug_dom"/>
</dbReference>
<dbReference type="Pfam" id="PF14905">
    <property type="entry name" value="OMP_b-brl_3"/>
    <property type="match status" value="1"/>
</dbReference>
<keyword evidence="5 7" id="KW-0472">Membrane</keyword>
<dbReference type="Pfam" id="PF07715">
    <property type="entry name" value="Plug"/>
    <property type="match status" value="1"/>
</dbReference>
<feature type="region of interest" description="Disordered" evidence="8">
    <location>
        <begin position="21"/>
        <end position="64"/>
    </location>
</feature>
<dbReference type="InterPro" id="IPR008969">
    <property type="entry name" value="CarboxyPept-like_regulatory"/>
</dbReference>
<feature type="compositionally biased region" description="Low complexity" evidence="8">
    <location>
        <begin position="27"/>
        <end position="64"/>
    </location>
</feature>
<evidence type="ECO:0000256" key="8">
    <source>
        <dbReference type="SAM" id="MobiDB-lite"/>
    </source>
</evidence>
<evidence type="ECO:0000256" key="3">
    <source>
        <dbReference type="ARBA" id="ARBA00022452"/>
    </source>
</evidence>
<dbReference type="Gene3D" id="2.40.170.20">
    <property type="entry name" value="TonB-dependent receptor, beta-barrel domain"/>
    <property type="match status" value="1"/>
</dbReference>
<dbReference type="InterPro" id="IPR041700">
    <property type="entry name" value="OMP_b-brl_3"/>
</dbReference>
<dbReference type="PANTHER" id="PTHR40980:SF4">
    <property type="entry name" value="TONB-DEPENDENT RECEPTOR-LIKE BETA-BARREL DOMAIN-CONTAINING PROTEIN"/>
    <property type="match status" value="1"/>
</dbReference>
<name>A0A2M9BQB4_9BACT</name>
<keyword evidence="3 7" id="KW-1134">Transmembrane beta strand</keyword>
<dbReference type="Proteomes" id="UP000228535">
    <property type="component" value="Unassembled WGS sequence"/>
</dbReference>
<dbReference type="InterPro" id="IPR037066">
    <property type="entry name" value="Plug_dom_sf"/>
</dbReference>
<dbReference type="InterPro" id="IPR039426">
    <property type="entry name" value="TonB-dep_rcpt-like"/>
</dbReference>
<evidence type="ECO:0000313" key="12">
    <source>
        <dbReference type="EMBL" id="PJJ60150.1"/>
    </source>
</evidence>
<gene>
    <name evidence="12" type="ORF">CLV45_1575</name>
</gene>
<evidence type="ECO:0000259" key="11">
    <source>
        <dbReference type="Pfam" id="PF14905"/>
    </source>
</evidence>
<dbReference type="SUPFAM" id="SSF56935">
    <property type="entry name" value="Porins"/>
    <property type="match status" value="1"/>
</dbReference>
<feature type="domain" description="Outer membrane protein beta-barrel" evidence="11">
    <location>
        <begin position="425"/>
        <end position="826"/>
    </location>
</feature>
<dbReference type="EMBL" id="PGFA01000001">
    <property type="protein sequence ID" value="PJJ60150.1"/>
    <property type="molecule type" value="Genomic_DNA"/>
</dbReference>